<gene>
    <name evidence="4" type="ORF">N482_02115</name>
</gene>
<dbReference type="InterPro" id="IPR050375">
    <property type="entry name" value="MFS_TsgA-like"/>
</dbReference>
<evidence type="ECO:0000256" key="1">
    <source>
        <dbReference type="ARBA" id="ARBA00004429"/>
    </source>
</evidence>
<dbReference type="PANTHER" id="PTHR43702">
    <property type="entry name" value="L-FUCOSE-PROTON SYMPORTER"/>
    <property type="match status" value="1"/>
</dbReference>
<dbReference type="InterPro" id="IPR036259">
    <property type="entry name" value="MFS_trans_sf"/>
</dbReference>
<evidence type="ECO:0000313" key="5">
    <source>
        <dbReference type="Proteomes" id="UP000076587"/>
    </source>
</evidence>
<dbReference type="GO" id="GO:0005886">
    <property type="term" value="C:plasma membrane"/>
    <property type="evidence" value="ECO:0007669"/>
    <property type="project" value="UniProtKB-SubCell"/>
</dbReference>
<dbReference type="Proteomes" id="UP000076587">
    <property type="component" value="Unassembled WGS sequence"/>
</dbReference>
<keyword evidence="3" id="KW-1133">Transmembrane helix</keyword>
<comment type="caution">
    <text evidence="4">The sequence shown here is derived from an EMBL/GenBank/DDBJ whole genome shotgun (WGS) entry which is preliminary data.</text>
</comment>
<dbReference type="Gene3D" id="1.20.1250.20">
    <property type="entry name" value="MFS general substrate transporter like domains"/>
    <property type="match status" value="1"/>
</dbReference>
<protein>
    <recommendedName>
        <fullName evidence="6">Major facilitator superfamily (MFS) profile domain-containing protein</fullName>
    </recommendedName>
</protein>
<dbReference type="OrthoDB" id="9795150at2"/>
<accession>A0A162ABE3</accession>
<dbReference type="PATRIC" id="fig|1365253.3.peg.2659"/>
<dbReference type="AlphaFoldDB" id="A0A162ABE3"/>
<reference evidence="4 5" key="1">
    <citation type="submission" date="2013-07" db="EMBL/GenBank/DDBJ databases">
        <title>Comparative Genomic and Metabolomic Analysis of Twelve Strains of Pseudoalteromonas luteoviolacea.</title>
        <authorList>
            <person name="Vynne N.G."/>
            <person name="Mansson M."/>
            <person name="Gram L."/>
        </authorList>
    </citation>
    <scope>NUCLEOTIDE SEQUENCE [LARGE SCALE GENOMIC DNA]</scope>
    <source>
        <strain evidence="4 5">NCIMB 1942</strain>
    </source>
</reference>
<feature type="transmembrane region" description="Helical" evidence="3">
    <location>
        <begin position="35"/>
        <end position="59"/>
    </location>
</feature>
<keyword evidence="3" id="KW-0472">Membrane</keyword>
<comment type="subcellular location">
    <subcellularLocation>
        <location evidence="1">Cell inner membrane</location>
        <topology evidence="1">Multi-pass membrane protein</topology>
    </subcellularLocation>
</comment>
<sequence length="119" mass="12530">MSLRAQTAAKGQVLAFNAVVSMMLVVFAVNQTRVLAMWAMLAVGLFNSIMFPTIFSLAISGFGKEVSCGSGLLCLIIIGGAIIPILQGLLADIIGLHGSFFLPAACYIFIANFWSLGVS</sequence>
<evidence type="ECO:0000256" key="2">
    <source>
        <dbReference type="ARBA" id="ARBA00022475"/>
    </source>
</evidence>
<organism evidence="4 5">
    <name type="scientific">Pseudoalteromonas luteoviolacea NCIMB 1942</name>
    <dbReference type="NCBI Taxonomy" id="1365253"/>
    <lineage>
        <taxon>Bacteria</taxon>
        <taxon>Pseudomonadati</taxon>
        <taxon>Pseudomonadota</taxon>
        <taxon>Gammaproteobacteria</taxon>
        <taxon>Alteromonadales</taxon>
        <taxon>Pseudoalteromonadaceae</taxon>
        <taxon>Pseudoalteromonas</taxon>
    </lineage>
</organism>
<keyword evidence="3" id="KW-0812">Transmembrane</keyword>
<dbReference type="SUPFAM" id="SSF103473">
    <property type="entry name" value="MFS general substrate transporter"/>
    <property type="match status" value="1"/>
</dbReference>
<feature type="transmembrane region" description="Helical" evidence="3">
    <location>
        <begin position="71"/>
        <end position="94"/>
    </location>
</feature>
<name>A0A162ABE3_9GAMM</name>
<feature type="transmembrane region" description="Helical" evidence="3">
    <location>
        <begin position="100"/>
        <end position="118"/>
    </location>
</feature>
<feature type="transmembrane region" description="Helical" evidence="3">
    <location>
        <begin position="12"/>
        <end position="29"/>
    </location>
</feature>
<proteinExistence type="predicted"/>
<dbReference type="PANTHER" id="PTHR43702:SF3">
    <property type="entry name" value="PROTEIN TSGA"/>
    <property type="match status" value="1"/>
</dbReference>
<evidence type="ECO:0000313" key="4">
    <source>
        <dbReference type="EMBL" id="KZN47033.1"/>
    </source>
</evidence>
<keyword evidence="2" id="KW-1003">Cell membrane</keyword>
<dbReference type="EMBL" id="AUXT01000161">
    <property type="protein sequence ID" value="KZN47033.1"/>
    <property type="molecule type" value="Genomic_DNA"/>
</dbReference>
<evidence type="ECO:0000256" key="3">
    <source>
        <dbReference type="SAM" id="Phobius"/>
    </source>
</evidence>
<dbReference type="RefSeq" id="WP_063377271.1">
    <property type="nucleotide sequence ID" value="NZ_AUXT01000161.1"/>
</dbReference>
<evidence type="ECO:0008006" key="6">
    <source>
        <dbReference type="Google" id="ProtNLM"/>
    </source>
</evidence>